<feature type="transmembrane region" description="Helical" evidence="1">
    <location>
        <begin position="332"/>
        <end position="353"/>
    </location>
</feature>
<comment type="caution">
    <text evidence="2">The sequence shown here is derived from an EMBL/GenBank/DDBJ whole genome shotgun (WGS) entry which is preliminary data.</text>
</comment>
<keyword evidence="1" id="KW-1133">Transmembrane helix</keyword>
<feature type="transmembrane region" description="Helical" evidence="1">
    <location>
        <begin position="82"/>
        <end position="104"/>
    </location>
</feature>
<dbReference type="PANTHER" id="PTHR36840:SF1">
    <property type="entry name" value="BLL5714 PROTEIN"/>
    <property type="match status" value="1"/>
</dbReference>
<reference evidence="2 3" key="1">
    <citation type="submission" date="2019-02" db="EMBL/GenBank/DDBJ databases">
        <title>Sequencing the genomes of 1000 actinobacteria strains.</title>
        <authorList>
            <person name="Klenk H.-P."/>
        </authorList>
    </citation>
    <scope>NUCLEOTIDE SEQUENCE [LARGE SCALE GENOMIC DNA]</scope>
    <source>
        <strain evidence="2 3">DSM 45612</strain>
    </source>
</reference>
<dbReference type="Pfam" id="PF06772">
    <property type="entry name" value="LtrA"/>
    <property type="match status" value="1"/>
</dbReference>
<feature type="transmembrane region" description="Helical" evidence="1">
    <location>
        <begin position="293"/>
        <end position="312"/>
    </location>
</feature>
<name>A0A4Q8BGQ4_9ACTN</name>
<feature type="transmembrane region" description="Helical" evidence="1">
    <location>
        <begin position="217"/>
        <end position="235"/>
    </location>
</feature>
<protein>
    <submittedName>
        <fullName evidence="2">Low temperature requirement protein LtrA</fullName>
    </submittedName>
</protein>
<dbReference type="PANTHER" id="PTHR36840">
    <property type="entry name" value="BLL5714 PROTEIN"/>
    <property type="match status" value="1"/>
</dbReference>
<keyword evidence="1" id="KW-0472">Membrane</keyword>
<keyword evidence="3" id="KW-1185">Reference proteome</keyword>
<feature type="transmembrane region" description="Helical" evidence="1">
    <location>
        <begin position="385"/>
        <end position="404"/>
    </location>
</feature>
<proteinExistence type="predicted"/>
<evidence type="ECO:0000256" key="1">
    <source>
        <dbReference type="SAM" id="Phobius"/>
    </source>
</evidence>
<feature type="transmembrane region" description="Helical" evidence="1">
    <location>
        <begin position="51"/>
        <end position="70"/>
    </location>
</feature>
<feature type="transmembrane region" description="Helical" evidence="1">
    <location>
        <begin position="247"/>
        <end position="272"/>
    </location>
</feature>
<evidence type="ECO:0000313" key="2">
    <source>
        <dbReference type="EMBL" id="RZU77174.1"/>
    </source>
</evidence>
<feature type="transmembrane region" description="Helical" evidence="1">
    <location>
        <begin position="26"/>
        <end position="45"/>
    </location>
</feature>
<feature type="transmembrane region" description="Helical" evidence="1">
    <location>
        <begin position="116"/>
        <end position="136"/>
    </location>
</feature>
<feature type="transmembrane region" description="Helical" evidence="1">
    <location>
        <begin position="182"/>
        <end position="205"/>
    </location>
</feature>
<feature type="transmembrane region" description="Helical" evidence="1">
    <location>
        <begin position="360"/>
        <end position="379"/>
    </location>
</feature>
<accession>A0A4Q8BGQ4</accession>
<dbReference type="InterPro" id="IPR010640">
    <property type="entry name" value="Low_temperature_requirement_A"/>
</dbReference>
<keyword evidence="1" id="KW-0812">Transmembrane</keyword>
<dbReference type="AlphaFoldDB" id="A0A4Q8BGQ4"/>
<evidence type="ECO:0000313" key="3">
    <source>
        <dbReference type="Proteomes" id="UP000294114"/>
    </source>
</evidence>
<organism evidence="2 3">
    <name type="scientific">Micromonospora kangleipakensis</name>
    <dbReference type="NCBI Taxonomy" id="1077942"/>
    <lineage>
        <taxon>Bacteria</taxon>
        <taxon>Bacillati</taxon>
        <taxon>Actinomycetota</taxon>
        <taxon>Actinomycetes</taxon>
        <taxon>Micromonosporales</taxon>
        <taxon>Micromonosporaceae</taxon>
        <taxon>Micromonospora</taxon>
    </lineage>
</organism>
<dbReference type="EMBL" id="SHLD01000001">
    <property type="protein sequence ID" value="RZU77174.1"/>
    <property type="molecule type" value="Genomic_DNA"/>
</dbReference>
<dbReference type="RefSeq" id="WP_207232506.1">
    <property type="nucleotide sequence ID" value="NZ_SHLD01000001.1"/>
</dbReference>
<gene>
    <name evidence="2" type="ORF">EV384_5889</name>
</gene>
<feature type="transmembrane region" description="Helical" evidence="1">
    <location>
        <begin position="148"/>
        <end position="167"/>
    </location>
</feature>
<sequence length="436" mass="46772">MGNGGGTRSRVVRPGAPGSRTTRVELFYDLVFVFAFLNVTSLTASHPTPVNLFRCLLVLALLWWCWTGFAGVGNLVRADQGVLPVVGFVTVAATFLLALSMPGAFVDRPGGLNGPLVFAACYFVVRAAQLAVFVWVARADADRRRRWLLLAVLPALASALLLAAGLAPQRLADRPAAIGLQLALWTAALVVEYAAGAALGGRYWLVVSAGHWAERHALIILVALGESIIALGIGPKFISGLPLSGPVVVAAALGIAVVATLWWAYFDTLAFAVEQALHHTREPVPRARLARDVYTFLHLPMVAGIIFFALGLKDLLEEAAEPDTPRWGVPLGGFWITVLYGGVGLYLLSLAACARRALRAVHWPLLVAVAVLALVAPVAARLPELVALALLALLCLATTVAETVSEDGRRRQIRQLALEEQIAAEVEQSRWRQRHL</sequence>
<dbReference type="Proteomes" id="UP000294114">
    <property type="component" value="Unassembled WGS sequence"/>
</dbReference>